<feature type="compositionally biased region" description="Basic and acidic residues" evidence="9">
    <location>
        <begin position="21"/>
        <end position="31"/>
    </location>
</feature>
<dbReference type="GO" id="GO:0008250">
    <property type="term" value="C:oligosaccharyltransferase complex"/>
    <property type="evidence" value="ECO:0007669"/>
    <property type="project" value="TreeGrafter"/>
</dbReference>
<dbReference type="SUPFAM" id="SSF103464">
    <property type="entry name" value="Oligosaccharyltransferase subunit ost4p"/>
    <property type="match status" value="1"/>
</dbReference>
<keyword evidence="4 10" id="KW-0812">Transmembrane</keyword>
<evidence type="ECO:0000256" key="8">
    <source>
        <dbReference type="ARBA" id="ARBA00023136"/>
    </source>
</evidence>
<evidence type="ECO:0000256" key="4">
    <source>
        <dbReference type="ARBA" id="ARBA00022692"/>
    </source>
</evidence>
<evidence type="ECO:0000256" key="5">
    <source>
        <dbReference type="ARBA" id="ARBA00022824"/>
    </source>
</evidence>
<dbReference type="Pfam" id="PF10215">
    <property type="entry name" value="Ost4"/>
    <property type="match status" value="1"/>
</dbReference>
<evidence type="ECO:0000313" key="12">
    <source>
        <dbReference type="Proteomes" id="UP001056436"/>
    </source>
</evidence>
<dbReference type="PANTHER" id="PTHR48164:SF1">
    <property type="entry name" value="DOLICHYL-DIPHOSPHOOLIGOSACCHARIDE--PROTEIN GLYCOSYLTRANSFERASE SUBUNIT 4"/>
    <property type="match status" value="1"/>
</dbReference>
<feature type="transmembrane region" description="Helical" evidence="10">
    <location>
        <begin position="59"/>
        <end position="80"/>
    </location>
</feature>
<comment type="similarity">
    <text evidence="2">Belongs to the OST4 family.</text>
</comment>
<reference evidence="11" key="1">
    <citation type="submission" date="2019-01" db="EMBL/GenBank/DDBJ databases">
        <title>Colletotrichum abscissum LGMF1257.</title>
        <authorList>
            <person name="Baroncelli R."/>
        </authorList>
    </citation>
    <scope>NUCLEOTIDE SEQUENCE</scope>
    <source>
        <strain evidence="11">Ca142</strain>
    </source>
</reference>
<evidence type="ECO:0000256" key="2">
    <source>
        <dbReference type="ARBA" id="ARBA00007685"/>
    </source>
</evidence>
<evidence type="ECO:0000256" key="9">
    <source>
        <dbReference type="SAM" id="MobiDB-lite"/>
    </source>
</evidence>
<feature type="region of interest" description="Disordered" evidence="9">
    <location>
        <begin position="1"/>
        <end position="44"/>
    </location>
</feature>
<evidence type="ECO:0000313" key="11">
    <source>
        <dbReference type="EMBL" id="KAI3555465.1"/>
    </source>
</evidence>
<keyword evidence="6" id="KW-0735">Signal-anchor</keyword>
<comment type="subcellular location">
    <subcellularLocation>
        <location evidence="1">Endoplasmic reticulum membrane</location>
        <topology evidence="1">Single-pass type III membrane protein</topology>
    </subcellularLocation>
</comment>
<dbReference type="PANTHER" id="PTHR48164">
    <property type="entry name" value="DOLICHYL-DIPHOSPHOOLIGOSACCHARIDE--PROTEIN GLYCOSYLTRANSFERASE SUBUNIT 4"/>
    <property type="match status" value="1"/>
</dbReference>
<keyword evidence="7 10" id="KW-1133">Transmembrane helix</keyword>
<proteinExistence type="inferred from homology"/>
<dbReference type="EMBL" id="SDAQ01000017">
    <property type="protein sequence ID" value="KAI3555465.1"/>
    <property type="molecule type" value="Genomic_DNA"/>
</dbReference>
<evidence type="ECO:0000256" key="6">
    <source>
        <dbReference type="ARBA" id="ARBA00022968"/>
    </source>
</evidence>
<evidence type="ECO:0000256" key="7">
    <source>
        <dbReference type="ARBA" id="ARBA00022989"/>
    </source>
</evidence>
<dbReference type="InterPro" id="IPR051307">
    <property type="entry name" value="OST4"/>
</dbReference>
<dbReference type="OrthoDB" id="2124077at2759"/>
<gene>
    <name evidence="11" type="ORF">CABS02_04221</name>
</gene>
<keyword evidence="8 10" id="KW-0472">Membrane</keyword>
<name>A0A9Q0B371_9PEZI</name>
<evidence type="ECO:0000256" key="3">
    <source>
        <dbReference type="ARBA" id="ARBA00017662"/>
    </source>
</evidence>
<organism evidence="11 12">
    <name type="scientific">Colletotrichum abscissum</name>
    <dbReference type="NCBI Taxonomy" id="1671311"/>
    <lineage>
        <taxon>Eukaryota</taxon>
        <taxon>Fungi</taxon>
        <taxon>Dikarya</taxon>
        <taxon>Ascomycota</taxon>
        <taxon>Pezizomycotina</taxon>
        <taxon>Sordariomycetes</taxon>
        <taxon>Hypocreomycetidae</taxon>
        <taxon>Glomerellales</taxon>
        <taxon>Glomerellaceae</taxon>
        <taxon>Colletotrichum</taxon>
        <taxon>Colletotrichum acutatum species complex</taxon>
    </lineage>
</organism>
<sequence>MKSEVQGTVGGSREGLTLVGAERHSRFDRGSPRRSSLHITQKHRRANDPEPIMISDNDLYRLAIFLGSAAMVLIIFYHYVEVNNEEEKPEKAVRPAKSAKAAS</sequence>
<accession>A0A9Q0B371</accession>
<dbReference type="AlphaFoldDB" id="A0A9Q0B371"/>
<dbReference type="GO" id="GO:0018279">
    <property type="term" value="P:protein N-linked glycosylation via asparagine"/>
    <property type="evidence" value="ECO:0007669"/>
    <property type="project" value="TreeGrafter"/>
</dbReference>
<dbReference type="Proteomes" id="UP001056436">
    <property type="component" value="Unassembled WGS sequence"/>
</dbReference>
<evidence type="ECO:0000256" key="1">
    <source>
        <dbReference type="ARBA" id="ARBA00004643"/>
    </source>
</evidence>
<keyword evidence="5" id="KW-0256">Endoplasmic reticulum</keyword>
<comment type="caution">
    <text evidence="11">The sequence shown here is derived from an EMBL/GenBank/DDBJ whole genome shotgun (WGS) entry which is preliminary data.</text>
</comment>
<dbReference type="InterPro" id="IPR018943">
    <property type="entry name" value="Oligosaccaryltransferase"/>
</dbReference>
<evidence type="ECO:0000256" key="10">
    <source>
        <dbReference type="SAM" id="Phobius"/>
    </source>
</evidence>
<keyword evidence="12" id="KW-1185">Reference proteome</keyword>
<dbReference type="InterPro" id="IPR036330">
    <property type="entry name" value="Ost4p_sf"/>
</dbReference>
<protein>
    <recommendedName>
        <fullName evidence="3">Dolichyl-diphosphooligosaccharide--protein glycosyltransferase subunit 4</fullName>
    </recommendedName>
</protein>